<sequence>MTKQAIGAGGEQLRALALAYPEAVEEFPWGHTAVKVRGKAFLFMGGEPGTLSLSCKLPASHGAALLLPFASPTGYGLGKSGWVTAVFPIAAALPIALLAEWIDESYRAVAPKRLGALVGQGGPKGMAEGTETKRQGSKGMAKEAGSAGAKKAAKAASAKAGAKKTAKAGVKKQAKAASAKAGAKKAAKTGAKKQAKASAKKAAGRRAG</sequence>
<dbReference type="InterPro" id="IPR058532">
    <property type="entry name" value="YjbR/MT2646/Rv2570-like"/>
</dbReference>
<feature type="region of interest" description="Disordered" evidence="1">
    <location>
        <begin position="119"/>
        <end position="208"/>
    </location>
</feature>
<name>A0ABS7TJH5_9BACT</name>
<dbReference type="Gene3D" id="3.90.1150.30">
    <property type="match status" value="1"/>
</dbReference>
<dbReference type="SUPFAM" id="SSF142906">
    <property type="entry name" value="YjbR-like"/>
    <property type="match status" value="1"/>
</dbReference>
<accession>A0ABS7TJH5</accession>
<organism evidence="2 3">
    <name type="scientific">Nannocystis pusilla</name>
    <dbReference type="NCBI Taxonomy" id="889268"/>
    <lineage>
        <taxon>Bacteria</taxon>
        <taxon>Pseudomonadati</taxon>
        <taxon>Myxococcota</taxon>
        <taxon>Polyangia</taxon>
        <taxon>Nannocystales</taxon>
        <taxon>Nannocystaceae</taxon>
        <taxon>Nannocystis</taxon>
    </lineage>
</organism>
<feature type="compositionally biased region" description="Low complexity" evidence="1">
    <location>
        <begin position="137"/>
        <end position="160"/>
    </location>
</feature>
<dbReference type="GO" id="GO:0003677">
    <property type="term" value="F:DNA binding"/>
    <property type="evidence" value="ECO:0007669"/>
    <property type="project" value="UniProtKB-KW"/>
</dbReference>
<comment type="caution">
    <text evidence="2">The sequence shown here is derived from an EMBL/GenBank/DDBJ whole genome shotgun (WGS) entry which is preliminary data.</text>
</comment>
<keyword evidence="2" id="KW-0238">DNA-binding</keyword>
<proteinExistence type="predicted"/>
<dbReference type="EMBL" id="JAIRAU010000001">
    <property type="protein sequence ID" value="MBZ5708348.1"/>
    <property type="molecule type" value="Genomic_DNA"/>
</dbReference>
<evidence type="ECO:0000313" key="3">
    <source>
        <dbReference type="Proteomes" id="UP001139031"/>
    </source>
</evidence>
<dbReference type="RefSeq" id="WP_224190098.1">
    <property type="nucleotide sequence ID" value="NZ_JAIRAU010000001.1"/>
</dbReference>
<reference evidence="2" key="1">
    <citation type="submission" date="2021-08" db="EMBL/GenBank/DDBJ databases">
        <authorList>
            <person name="Stevens D.C."/>
        </authorList>
    </citation>
    <scope>NUCLEOTIDE SEQUENCE</scope>
    <source>
        <strain evidence="2">DSM 53165</strain>
    </source>
</reference>
<feature type="compositionally biased region" description="Basic residues" evidence="1">
    <location>
        <begin position="161"/>
        <end position="174"/>
    </location>
</feature>
<protein>
    <submittedName>
        <fullName evidence="2">MmcQ/YjbR family DNA-binding protein</fullName>
    </submittedName>
</protein>
<dbReference type="Proteomes" id="UP001139031">
    <property type="component" value="Unassembled WGS sequence"/>
</dbReference>
<feature type="compositionally biased region" description="Basic residues" evidence="1">
    <location>
        <begin position="182"/>
        <end position="208"/>
    </location>
</feature>
<dbReference type="InterPro" id="IPR038056">
    <property type="entry name" value="YjbR-like_sf"/>
</dbReference>
<keyword evidence="3" id="KW-1185">Reference proteome</keyword>
<evidence type="ECO:0000313" key="2">
    <source>
        <dbReference type="EMBL" id="MBZ5708348.1"/>
    </source>
</evidence>
<evidence type="ECO:0000256" key="1">
    <source>
        <dbReference type="SAM" id="MobiDB-lite"/>
    </source>
</evidence>
<gene>
    <name evidence="2" type="ORF">K7C98_03700</name>
</gene>
<dbReference type="Pfam" id="PF04237">
    <property type="entry name" value="YjbR"/>
    <property type="match status" value="1"/>
</dbReference>